<keyword evidence="3 5" id="KW-0949">S-adenosyl-L-methionine</keyword>
<dbReference type="InterPro" id="IPR002052">
    <property type="entry name" value="DNA_methylase_N6_adenine_CS"/>
</dbReference>
<protein>
    <recommendedName>
        <fullName evidence="5">Release factor glutamine methyltransferase</fullName>
        <shortName evidence="5">RF MTase</shortName>
        <ecNumber evidence="5">2.1.1.297</ecNumber>
    </recommendedName>
    <alternativeName>
        <fullName evidence="5">N5-glutamine methyltransferase PrmC</fullName>
    </alternativeName>
    <alternativeName>
        <fullName evidence="5">Protein-(glutamine-N5) MTase PrmC</fullName>
    </alternativeName>
    <alternativeName>
        <fullName evidence="5">Protein-glutamine N-methyltransferase PrmC</fullName>
    </alternativeName>
</protein>
<organism evidence="8 9">
    <name type="scientific">Oceanobacillus halophilus</name>
    <dbReference type="NCBI Taxonomy" id="930130"/>
    <lineage>
        <taxon>Bacteria</taxon>
        <taxon>Bacillati</taxon>
        <taxon>Bacillota</taxon>
        <taxon>Bacilli</taxon>
        <taxon>Bacillales</taxon>
        <taxon>Bacillaceae</taxon>
        <taxon>Oceanobacillus</taxon>
    </lineage>
</organism>
<dbReference type="AlphaFoldDB" id="A0A495A4S3"/>
<dbReference type="Pfam" id="PF17827">
    <property type="entry name" value="PrmC_N"/>
    <property type="match status" value="1"/>
</dbReference>
<dbReference type="GO" id="GO:0003676">
    <property type="term" value="F:nucleic acid binding"/>
    <property type="evidence" value="ECO:0007669"/>
    <property type="project" value="InterPro"/>
</dbReference>
<evidence type="ECO:0000256" key="4">
    <source>
        <dbReference type="ARBA" id="ARBA00048391"/>
    </source>
</evidence>
<evidence type="ECO:0000256" key="1">
    <source>
        <dbReference type="ARBA" id="ARBA00022603"/>
    </source>
</evidence>
<comment type="function">
    <text evidence="5">Methylates the class 1 translation termination release factors RF1/PrfA and RF2/PrfB on the glutamine residue of the universally conserved GGQ motif.</text>
</comment>
<comment type="caution">
    <text evidence="8">The sequence shown here is derived from an EMBL/GenBank/DDBJ whole genome shotgun (WGS) entry which is preliminary data.</text>
</comment>
<dbReference type="InterPro" id="IPR019874">
    <property type="entry name" value="RF_methyltr_PrmC"/>
</dbReference>
<dbReference type="InterPro" id="IPR040758">
    <property type="entry name" value="PrmC_N"/>
</dbReference>
<proteinExistence type="inferred from homology"/>
<dbReference type="NCBIfam" id="TIGR00536">
    <property type="entry name" value="hemK_fam"/>
    <property type="match status" value="1"/>
</dbReference>
<keyword evidence="9" id="KW-1185">Reference proteome</keyword>
<dbReference type="InterPro" id="IPR029063">
    <property type="entry name" value="SAM-dependent_MTases_sf"/>
</dbReference>
<dbReference type="Proteomes" id="UP000269301">
    <property type="component" value="Unassembled WGS sequence"/>
</dbReference>
<dbReference type="EC" id="2.1.1.297" evidence="5"/>
<dbReference type="InterPro" id="IPR050320">
    <property type="entry name" value="N5-glutamine_MTase"/>
</dbReference>
<dbReference type="PANTHER" id="PTHR18895:SF74">
    <property type="entry name" value="MTRF1L RELEASE FACTOR GLUTAMINE METHYLTRANSFERASE"/>
    <property type="match status" value="1"/>
</dbReference>
<dbReference type="PROSITE" id="PS00092">
    <property type="entry name" value="N6_MTASE"/>
    <property type="match status" value="1"/>
</dbReference>
<evidence type="ECO:0000256" key="3">
    <source>
        <dbReference type="ARBA" id="ARBA00022691"/>
    </source>
</evidence>
<sequence>MSDKLYEVLKRASLFLEEHHREPGVAEILLQHHLNVSRSQFYMMMQDSIPQETIANFEKDIEKHAETGIPVQHLTGYEEFYGREFAVNEHVLIPRPETEELVLHVINQVKNQTVTIADIGTGSGIIAATLALELPEAAVYASDISEAALATARENAEKLDADVTFLQGNFLKPFIQGNIQVDVIVSNPPYIARAEEELLSDTVKNFDPELALFADEEGLAAYREIIQQAKVLPHLEMIVFEIGHTQGEALHQLIRKTFPTARIQTIQDINKKDRIVSAKL</sequence>
<dbReference type="CDD" id="cd02440">
    <property type="entry name" value="AdoMet_MTases"/>
    <property type="match status" value="1"/>
</dbReference>
<dbReference type="InterPro" id="IPR007848">
    <property type="entry name" value="Small_mtfrase_dom"/>
</dbReference>
<comment type="catalytic activity">
    <reaction evidence="4 5">
        <text>L-glutaminyl-[peptide chain release factor] + S-adenosyl-L-methionine = N(5)-methyl-L-glutaminyl-[peptide chain release factor] + S-adenosyl-L-homocysteine + H(+)</text>
        <dbReference type="Rhea" id="RHEA:42896"/>
        <dbReference type="Rhea" id="RHEA-COMP:10271"/>
        <dbReference type="Rhea" id="RHEA-COMP:10272"/>
        <dbReference type="ChEBI" id="CHEBI:15378"/>
        <dbReference type="ChEBI" id="CHEBI:30011"/>
        <dbReference type="ChEBI" id="CHEBI:57856"/>
        <dbReference type="ChEBI" id="CHEBI:59789"/>
        <dbReference type="ChEBI" id="CHEBI:61891"/>
        <dbReference type="EC" id="2.1.1.297"/>
    </reaction>
</comment>
<dbReference type="Pfam" id="PF05175">
    <property type="entry name" value="MTS"/>
    <property type="match status" value="1"/>
</dbReference>
<dbReference type="RefSeq" id="WP_121203964.1">
    <property type="nucleotide sequence ID" value="NZ_RBZP01000004.1"/>
</dbReference>
<dbReference type="GO" id="GO:0032259">
    <property type="term" value="P:methylation"/>
    <property type="evidence" value="ECO:0007669"/>
    <property type="project" value="UniProtKB-KW"/>
</dbReference>
<dbReference type="InterPro" id="IPR004556">
    <property type="entry name" value="HemK-like"/>
</dbReference>
<dbReference type="GO" id="GO:0102559">
    <property type="term" value="F:peptide chain release factor N(5)-glutamine methyltransferase activity"/>
    <property type="evidence" value="ECO:0007669"/>
    <property type="project" value="UniProtKB-EC"/>
</dbReference>
<name>A0A495A4S3_9BACI</name>
<evidence type="ECO:0000259" key="7">
    <source>
        <dbReference type="Pfam" id="PF17827"/>
    </source>
</evidence>
<keyword evidence="2 5" id="KW-0808">Transferase</keyword>
<feature type="binding site" evidence="5">
    <location>
        <position position="143"/>
    </location>
    <ligand>
        <name>S-adenosyl-L-methionine</name>
        <dbReference type="ChEBI" id="CHEBI:59789"/>
    </ligand>
</feature>
<evidence type="ECO:0000256" key="2">
    <source>
        <dbReference type="ARBA" id="ARBA00022679"/>
    </source>
</evidence>
<feature type="domain" description="Release factor glutamine methyltransferase N-terminal" evidence="7">
    <location>
        <begin position="7"/>
        <end position="76"/>
    </location>
</feature>
<dbReference type="HAMAP" id="MF_02126">
    <property type="entry name" value="RF_methyltr_PrmC"/>
    <property type="match status" value="1"/>
</dbReference>
<evidence type="ECO:0000313" key="8">
    <source>
        <dbReference type="EMBL" id="RKQ34402.1"/>
    </source>
</evidence>
<dbReference type="SUPFAM" id="SSF53335">
    <property type="entry name" value="S-adenosyl-L-methionine-dependent methyltransferases"/>
    <property type="match status" value="1"/>
</dbReference>
<dbReference type="Gene3D" id="1.10.8.10">
    <property type="entry name" value="DNA helicase RuvA subunit, C-terminal domain"/>
    <property type="match status" value="1"/>
</dbReference>
<dbReference type="EMBL" id="RBZP01000004">
    <property type="protein sequence ID" value="RKQ34402.1"/>
    <property type="molecule type" value="Genomic_DNA"/>
</dbReference>
<dbReference type="OrthoDB" id="9800643at2"/>
<gene>
    <name evidence="5 8" type="primary">prmC</name>
    <name evidence="8" type="ORF">D8M06_08440</name>
</gene>
<feature type="binding site" evidence="5">
    <location>
        <begin position="120"/>
        <end position="124"/>
    </location>
    <ligand>
        <name>S-adenosyl-L-methionine</name>
        <dbReference type="ChEBI" id="CHEBI:59789"/>
    </ligand>
</feature>
<accession>A0A495A4S3</accession>
<dbReference type="NCBIfam" id="TIGR03534">
    <property type="entry name" value="RF_mod_PrmC"/>
    <property type="match status" value="1"/>
</dbReference>
<keyword evidence="1 5" id="KW-0489">Methyltransferase</keyword>
<feature type="binding site" evidence="5">
    <location>
        <position position="170"/>
    </location>
    <ligand>
        <name>S-adenosyl-L-methionine</name>
        <dbReference type="ChEBI" id="CHEBI:59789"/>
    </ligand>
</feature>
<feature type="domain" description="Methyltransferase small" evidence="6">
    <location>
        <begin position="108"/>
        <end position="195"/>
    </location>
</feature>
<comment type="similarity">
    <text evidence="5">Belongs to the protein N5-glutamine methyltransferase family. PrmC subfamily.</text>
</comment>
<evidence type="ECO:0000256" key="5">
    <source>
        <dbReference type="HAMAP-Rule" id="MF_02126"/>
    </source>
</evidence>
<feature type="binding site" evidence="5">
    <location>
        <position position="187"/>
    </location>
    <ligand>
        <name>S-adenosyl-L-methionine</name>
        <dbReference type="ChEBI" id="CHEBI:59789"/>
    </ligand>
</feature>
<dbReference type="PANTHER" id="PTHR18895">
    <property type="entry name" value="HEMK METHYLTRANSFERASE"/>
    <property type="match status" value="1"/>
</dbReference>
<evidence type="ECO:0000313" key="9">
    <source>
        <dbReference type="Proteomes" id="UP000269301"/>
    </source>
</evidence>
<evidence type="ECO:0000259" key="6">
    <source>
        <dbReference type="Pfam" id="PF05175"/>
    </source>
</evidence>
<dbReference type="Gene3D" id="3.40.50.150">
    <property type="entry name" value="Vaccinia Virus protein VP39"/>
    <property type="match status" value="1"/>
</dbReference>
<reference evidence="8 9" key="1">
    <citation type="journal article" date="2016" name="Int. J. Syst. Evol. Microbiol.">
        <title>Oceanobacillus halophilus sp. nov., a novel moderately halophilic bacterium from a hypersaline lake.</title>
        <authorList>
            <person name="Amoozegar M.A."/>
            <person name="Bagheri M."/>
            <person name="Makhdoumi A."/>
            <person name="Nikou M.M."/>
            <person name="Fazeli S.A.S."/>
            <person name="Schumann P."/>
            <person name="Sproer C."/>
            <person name="Sanchez-Porro C."/>
            <person name="Ventosa A."/>
        </authorList>
    </citation>
    <scope>NUCLEOTIDE SEQUENCE [LARGE SCALE GENOMIC DNA]</scope>
    <source>
        <strain evidence="8 9">DSM 23996</strain>
    </source>
</reference>
<feature type="binding site" evidence="5">
    <location>
        <begin position="187"/>
        <end position="190"/>
    </location>
    <ligand>
        <name>substrate</name>
    </ligand>
</feature>